<comment type="caution">
    <text evidence="7">The sequence shown here is derived from an EMBL/GenBank/DDBJ whole genome shotgun (WGS) entry which is preliminary data.</text>
</comment>
<protein>
    <submittedName>
        <fullName evidence="7">Arylsulfatase A-like enzyme</fullName>
    </submittedName>
</protein>
<evidence type="ECO:0000259" key="6">
    <source>
        <dbReference type="Pfam" id="PF00884"/>
    </source>
</evidence>
<dbReference type="Pfam" id="PF00884">
    <property type="entry name" value="Sulfatase"/>
    <property type="match status" value="1"/>
</dbReference>
<dbReference type="PROSITE" id="PS00523">
    <property type="entry name" value="SULFATASE_1"/>
    <property type="match status" value="1"/>
</dbReference>
<dbReference type="Proteomes" id="UP000295662">
    <property type="component" value="Unassembled WGS sequence"/>
</dbReference>
<dbReference type="OrthoDB" id="9762324at2"/>
<dbReference type="GO" id="GO:0046872">
    <property type="term" value="F:metal ion binding"/>
    <property type="evidence" value="ECO:0007669"/>
    <property type="project" value="UniProtKB-KW"/>
</dbReference>
<dbReference type="Gene3D" id="3.40.720.10">
    <property type="entry name" value="Alkaline Phosphatase, subunit A"/>
    <property type="match status" value="1"/>
</dbReference>
<evidence type="ECO:0000313" key="8">
    <source>
        <dbReference type="Proteomes" id="UP000295662"/>
    </source>
</evidence>
<evidence type="ECO:0000256" key="3">
    <source>
        <dbReference type="ARBA" id="ARBA00022801"/>
    </source>
</evidence>
<comment type="similarity">
    <text evidence="1">Belongs to the sulfatase family.</text>
</comment>
<dbReference type="InterPro" id="IPR024607">
    <property type="entry name" value="Sulfatase_CS"/>
</dbReference>
<dbReference type="AlphaFoldDB" id="A0A4R7S4N9"/>
<feature type="domain" description="Sulfatase N-terminal" evidence="6">
    <location>
        <begin position="27"/>
        <end position="388"/>
    </location>
</feature>
<dbReference type="InterPro" id="IPR000917">
    <property type="entry name" value="Sulfatase_N"/>
</dbReference>
<feature type="chain" id="PRO_5021010166" evidence="5">
    <location>
        <begin position="22"/>
        <end position="500"/>
    </location>
</feature>
<dbReference type="PROSITE" id="PS51257">
    <property type="entry name" value="PROKAR_LIPOPROTEIN"/>
    <property type="match status" value="1"/>
</dbReference>
<name>A0A4R7S4N9_9BACT</name>
<keyword evidence="5" id="KW-0732">Signal</keyword>
<evidence type="ECO:0000256" key="4">
    <source>
        <dbReference type="ARBA" id="ARBA00022837"/>
    </source>
</evidence>
<dbReference type="EMBL" id="SOCA01000002">
    <property type="protein sequence ID" value="TDU72819.1"/>
    <property type="molecule type" value="Genomic_DNA"/>
</dbReference>
<evidence type="ECO:0000313" key="7">
    <source>
        <dbReference type="EMBL" id="TDU72819.1"/>
    </source>
</evidence>
<evidence type="ECO:0000256" key="5">
    <source>
        <dbReference type="SAM" id="SignalP"/>
    </source>
</evidence>
<dbReference type="Gene3D" id="3.30.1120.10">
    <property type="match status" value="1"/>
</dbReference>
<keyword evidence="4" id="KW-0106">Calcium</keyword>
<organism evidence="7 8">
    <name type="scientific">Prosthecobacter fusiformis</name>
    <dbReference type="NCBI Taxonomy" id="48464"/>
    <lineage>
        <taxon>Bacteria</taxon>
        <taxon>Pseudomonadati</taxon>
        <taxon>Verrucomicrobiota</taxon>
        <taxon>Verrucomicrobiia</taxon>
        <taxon>Verrucomicrobiales</taxon>
        <taxon>Verrucomicrobiaceae</taxon>
        <taxon>Prosthecobacter</taxon>
    </lineage>
</organism>
<keyword evidence="2" id="KW-0479">Metal-binding</keyword>
<dbReference type="CDD" id="cd16145">
    <property type="entry name" value="ARS_like"/>
    <property type="match status" value="1"/>
</dbReference>
<evidence type="ECO:0000256" key="1">
    <source>
        <dbReference type="ARBA" id="ARBA00008779"/>
    </source>
</evidence>
<accession>A0A4R7S4N9</accession>
<dbReference type="InterPro" id="IPR017850">
    <property type="entry name" value="Alkaline_phosphatase_core_sf"/>
</dbReference>
<dbReference type="GO" id="GO:0004065">
    <property type="term" value="F:arylsulfatase activity"/>
    <property type="evidence" value="ECO:0007669"/>
    <property type="project" value="TreeGrafter"/>
</dbReference>
<evidence type="ECO:0000256" key="2">
    <source>
        <dbReference type="ARBA" id="ARBA00022723"/>
    </source>
</evidence>
<dbReference type="InterPro" id="IPR050738">
    <property type="entry name" value="Sulfatase"/>
</dbReference>
<dbReference type="RefSeq" id="WP_133793939.1">
    <property type="nucleotide sequence ID" value="NZ_SOCA01000002.1"/>
</dbReference>
<proteinExistence type="inferred from homology"/>
<gene>
    <name evidence="7" type="ORF">EI77_01284</name>
</gene>
<keyword evidence="8" id="KW-1185">Reference proteome</keyword>
<reference evidence="7 8" key="1">
    <citation type="submission" date="2019-03" db="EMBL/GenBank/DDBJ databases">
        <title>Genomic Encyclopedia of Archaeal and Bacterial Type Strains, Phase II (KMG-II): from individual species to whole genera.</title>
        <authorList>
            <person name="Goeker M."/>
        </authorList>
    </citation>
    <scope>NUCLEOTIDE SEQUENCE [LARGE SCALE GENOMIC DNA]</scope>
    <source>
        <strain evidence="7 8">ATCC 25309</strain>
    </source>
</reference>
<dbReference type="PANTHER" id="PTHR42693">
    <property type="entry name" value="ARYLSULFATASE FAMILY MEMBER"/>
    <property type="match status" value="1"/>
</dbReference>
<sequence length="500" mass="54730">MKPLCSLFLILGLSILGCAPAAEKPLNVVFILADDLGWGELGSYGQKKIPTPNLDRLAKEGSRFTQHYSGAPVCAPARCVLMTGKHLGHAEIRGNLAAKKVLPEYDEGQYPLSEKAVTMAQVFQKAGYATGAMGKWGLGPVGSTGEPNKKGFDLFFGYNCQSVAHSYYPPYLWRNAEKIVINEKPVPGGAKQPEGEVKMEDWIGETYAPKLMIQEAEKFIEGNAAKPFFLYLAFIEPHMAMHPPRESVEKFPEEWDTQAYRGESGYLPHPRPRAGYAAMISDLDGYVGRVMEALEKAGVADQTLVIFTSDNGTTHPRSTKSHFHVGGVDVVFFNSTAGLRGYKGSVYEGGIRIPMIARLPGRIPAGVVNETPGFFADWFPTLCEATGVKAPEGLDGQSLWPALTSGEKKERTKPLLWVFPEYGGQVAVRLGDMKAVRQNLKTKKPGPWEVYDLSQDRAEANDIAATHPEVIQQAEEMLKKEVTENALFPVEIPGVTVGAR</sequence>
<feature type="signal peptide" evidence="5">
    <location>
        <begin position="1"/>
        <end position="21"/>
    </location>
</feature>
<dbReference type="SUPFAM" id="SSF53649">
    <property type="entry name" value="Alkaline phosphatase-like"/>
    <property type="match status" value="1"/>
</dbReference>
<keyword evidence="3" id="KW-0378">Hydrolase</keyword>
<dbReference type="PANTHER" id="PTHR42693:SF53">
    <property type="entry name" value="ENDO-4-O-SULFATASE"/>
    <property type="match status" value="1"/>
</dbReference>